<accession>M2PCU3</accession>
<evidence type="ECO:0000256" key="5">
    <source>
        <dbReference type="RuleBase" id="RU362022"/>
    </source>
</evidence>
<sequence length="240" mass="26399">MSLVKIPFLLSAAFANHVAMTPPTPPPPKDEIAKDVAPGERIFSKTVRVLPSFAKLFVWIASLSEVAIILANEYPAHPMSAKVARLLTWGSTQSLTRIGITPTYVVGWTLAILGGLTRWQCYQTLGRLFTYEITLRKGHQLVTEGPYSVVRHPSYTAGALLISGICVCLGATGSWVQASGVLSTGWGRVVACGWVAWNVFLAVNLLLRPAQEDRMLRKQFGAEWDKWAAKVPYRLFPGIY</sequence>
<dbReference type="Pfam" id="PF04140">
    <property type="entry name" value="ICMT"/>
    <property type="match status" value="1"/>
</dbReference>
<gene>
    <name evidence="7" type="ORF">CERSUDRAFT_98642</name>
</gene>
<dbReference type="OrthoDB" id="422086at2759"/>
<keyword evidence="4 5" id="KW-0472">Membrane</keyword>
<dbReference type="GO" id="GO:0005789">
    <property type="term" value="C:endoplasmic reticulum membrane"/>
    <property type="evidence" value="ECO:0007669"/>
    <property type="project" value="UniProtKB-SubCell"/>
</dbReference>
<dbReference type="STRING" id="914234.M2PCU3"/>
<evidence type="ECO:0000256" key="6">
    <source>
        <dbReference type="SAM" id="SignalP"/>
    </source>
</evidence>
<name>M2PCU3_CERS8</name>
<evidence type="ECO:0000313" key="7">
    <source>
        <dbReference type="EMBL" id="EMD33539.1"/>
    </source>
</evidence>
<keyword evidence="8" id="KW-1185">Reference proteome</keyword>
<proteinExistence type="inferred from homology"/>
<comment type="similarity">
    <text evidence="5">Belongs to the class VI-like SAM-binding methyltransferase superfamily. Isoprenylcysteine carboxyl methyltransferase family.</text>
</comment>
<keyword evidence="5" id="KW-0808">Transferase</keyword>
<dbReference type="AlphaFoldDB" id="M2PCU3"/>
<feature type="transmembrane region" description="Helical" evidence="5">
    <location>
        <begin position="53"/>
        <end position="72"/>
    </location>
</feature>
<keyword evidence="5" id="KW-0949">S-adenosyl-L-methionine</keyword>
<dbReference type="HOGENOM" id="CLU_065200_6_0_1"/>
<comment type="caution">
    <text evidence="5">Lacks conserved residue(s) required for the propagation of feature annotation.</text>
</comment>
<keyword evidence="5" id="KW-0256">Endoplasmic reticulum</keyword>
<dbReference type="PANTHER" id="PTHR12714">
    <property type="entry name" value="PROTEIN-S ISOPRENYLCYSTEINE O-METHYLTRANSFERASE"/>
    <property type="match status" value="1"/>
</dbReference>
<dbReference type="InterPro" id="IPR007269">
    <property type="entry name" value="ICMT_MeTrfase"/>
</dbReference>
<evidence type="ECO:0000256" key="3">
    <source>
        <dbReference type="ARBA" id="ARBA00022989"/>
    </source>
</evidence>
<dbReference type="GO" id="GO:0032259">
    <property type="term" value="P:methylation"/>
    <property type="evidence" value="ECO:0007669"/>
    <property type="project" value="UniProtKB-KW"/>
</dbReference>
<evidence type="ECO:0000313" key="8">
    <source>
        <dbReference type="Proteomes" id="UP000016930"/>
    </source>
</evidence>
<protein>
    <recommendedName>
        <fullName evidence="5">Protein-S-isoprenylcysteine O-methyltransferase</fullName>
        <ecNumber evidence="5">2.1.1.100</ecNumber>
    </recommendedName>
</protein>
<dbReference type="GO" id="GO:0004671">
    <property type="term" value="F:protein C-terminal S-isoprenylcysteine carboxyl O-methyltransferase activity"/>
    <property type="evidence" value="ECO:0007669"/>
    <property type="project" value="UniProtKB-EC"/>
</dbReference>
<dbReference type="EC" id="2.1.1.100" evidence="5"/>
<keyword evidence="6" id="KW-0732">Signal</keyword>
<evidence type="ECO:0000256" key="1">
    <source>
        <dbReference type="ARBA" id="ARBA00004141"/>
    </source>
</evidence>
<keyword evidence="2 5" id="KW-0812">Transmembrane</keyword>
<dbReference type="EMBL" id="KB445806">
    <property type="protein sequence ID" value="EMD33539.1"/>
    <property type="molecule type" value="Genomic_DNA"/>
</dbReference>
<evidence type="ECO:0000256" key="2">
    <source>
        <dbReference type="ARBA" id="ARBA00022692"/>
    </source>
</evidence>
<dbReference type="Proteomes" id="UP000016930">
    <property type="component" value="Unassembled WGS sequence"/>
</dbReference>
<feature type="chain" id="PRO_5012339042" description="Protein-S-isoprenylcysteine O-methyltransferase" evidence="6">
    <location>
        <begin position="16"/>
        <end position="240"/>
    </location>
</feature>
<keyword evidence="5" id="KW-0489">Methyltransferase</keyword>
<feature type="signal peptide" evidence="6">
    <location>
        <begin position="1"/>
        <end position="15"/>
    </location>
</feature>
<reference evidence="7 8" key="1">
    <citation type="journal article" date="2012" name="Proc. Natl. Acad. Sci. U.S.A.">
        <title>Comparative genomics of Ceriporiopsis subvermispora and Phanerochaete chrysosporium provide insight into selective ligninolysis.</title>
        <authorList>
            <person name="Fernandez-Fueyo E."/>
            <person name="Ruiz-Duenas F.J."/>
            <person name="Ferreira P."/>
            <person name="Floudas D."/>
            <person name="Hibbett D.S."/>
            <person name="Canessa P."/>
            <person name="Larrondo L.F."/>
            <person name="James T.Y."/>
            <person name="Seelenfreund D."/>
            <person name="Lobos S."/>
            <person name="Polanco R."/>
            <person name="Tello M."/>
            <person name="Honda Y."/>
            <person name="Watanabe T."/>
            <person name="Watanabe T."/>
            <person name="Ryu J.S."/>
            <person name="Kubicek C.P."/>
            <person name="Schmoll M."/>
            <person name="Gaskell J."/>
            <person name="Hammel K.E."/>
            <person name="St John F.J."/>
            <person name="Vanden Wymelenberg A."/>
            <person name="Sabat G."/>
            <person name="Splinter BonDurant S."/>
            <person name="Syed K."/>
            <person name="Yadav J.S."/>
            <person name="Doddapaneni H."/>
            <person name="Subramanian V."/>
            <person name="Lavin J.L."/>
            <person name="Oguiza J.A."/>
            <person name="Perez G."/>
            <person name="Pisabarro A.G."/>
            <person name="Ramirez L."/>
            <person name="Santoyo F."/>
            <person name="Master E."/>
            <person name="Coutinho P.M."/>
            <person name="Henrissat B."/>
            <person name="Lombard V."/>
            <person name="Magnuson J.K."/>
            <person name="Kuees U."/>
            <person name="Hori C."/>
            <person name="Igarashi K."/>
            <person name="Samejima M."/>
            <person name="Held B.W."/>
            <person name="Barry K.W."/>
            <person name="LaButti K.M."/>
            <person name="Lapidus A."/>
            <person name="Lindquist E.A."/>
            <person name="Lucas S.M."/>
            <person name="Riley R."/>
            <person name="Salamov A.A."/>
            <person name="Hoffmeister D."/>
            <person name="Schwenk D."/>
            <person name="Hadar Y."/>
            <person name="Yarden O."/>
            <person name="de Vries R.P."/>
            <person name="Wiebenga A."/>
            <person name="Stenlid J."/>
            <person name="Eastwood D."/>
            <person name="Grigoriev I.V."/>
            <person name="Berka R.M."/>
            <person name="Blanchette R.A."/>
            <person name="Kersten P."/>
            <person name="Martinez A.T."/>
            <person name="Vicuna R."/>
            <person name="Cullen D."/>
        </authorList>
    </citation>
    <scope>NUCLEOTIDE SEQUENCE [LARGE SCALE GENOMIC DNA]</scope>
    <source>
        <strain evidence="7 8">B</strain>
    </source>
</reference>
<evidence type="ECO:0000256" key="4">
    <source>
        <dbReference type="ARBA" id="ARBA00023136"/>
    </source>
</evidence>
<organism evidence="7 8">
    <name type="scientific">Ceriporiopsis subvermispora (strain B)</name>
    <name type="common">White-rot fungus</name>
    <name type="synonym">Gelatoporia subvermispora</name>
    <dbReference type="NCBI Taxonomy" id="914234"/>
    <lineage>
        <taxon>Eukaryota</taxon>
        <taxon>Fungi</taxon>
        <taxon>Dikarya</taxon>
        <taxon>Basidiomycota</taxon>
        <taxon>Agaricomycotina</taxon>
        <taxon>Agaricomycetes</taxon>
        <taxon>Polyporales</taxon>
        <taxon>Gelatoporiaceae</taxon>
        <taxon>Gelatoporia</taxon>
    </lineage>
</organism>
<comment type="catalytic activity">
    <reaction evidence="5">
        <text>[protein]-C-terminal S-[(2E,6E)-farnesyl]-L-cysteine + S-adenosyl-L-methionine = [protein]-C-terminal S-[(2E,6E)-farnesyl]-L-cysteine methyl ester + S-adenosyl-L-homocysteine</text>
        <dbReference type="Rhea" id="RHEA:21672"/>
        <dbReference type="Rhea" id="RHEA-COMP:12125"/>
        <dbReference type="Rhea" id="RHEA-COMP:12126"/>
        <dbReference type="ChEBI" id="CHEBI:57856"/>
        <dbReference type="ChEBI" id="CHEBI:59789"/>
        <dbReference type="ChEBI" id="CHEBI:90510"/>
        <dbReference type="ChEBI" id="CHEBI:90511"/>
        <dbReference type="EC" id="2.1.1.100"/>
    </reaction>
</comment>
<comment type="subcellular location">
    <subcellularLocation>
        <location evidence="5">Endoplasmic reticulum membrane</location>
        <topology evidence="5">Multi-pass membrane protein</topology>
    </subcellularLocation>
    <subcellularLocation>
        <location evidence="1">Membrane</location>
        <topology evidence="1">Multi-pass membrane protein</topology>
    </subcellularLocation>
</comment>
<feature type="transmembrane region" description="Helical" evidence="5">
    <location>
        <begin position="188"/>
        <end position="207"/>
    </location>
</feature>
<dbReference type="PANTHER" id="PTHR12714:SF9">
    <property type="entry name" value="PROTEIN-S-ISOPRENYLCYSTEINE O-METHYLTRANSFERASE"/>
    <property type="match status" value="1"/>
</dbReference>
<dbReference type="Gene3D" id="1.20.120.1630">
    <property type="match status" value="1"/>
</dbReference>
<feature type="transmembrane region" description="Helical" evidence="5">
    <location>
        <begin position="155"/>
        <end position="176"/>
    </location>
</feature>
<keyword evidence="3 5" id="KW-1133">Transmembrane helix</keyword>